<comment type="caution">
    <text evidence="1">The sequence shown here is derived from an EMBL/GenBank/DDBJ whole genome shotgun (WGS) entry which is preliminary data.</text>
</comment>
<organism evidence="1 2">
    <name type="scientific">Racocetra persica</name>
    <dbReference type="NCBI Taxonomy" id="160502"/>
    <lineage>
        <taxon>Eukaryota</taxon>
        <taxon>Fungi</taxon>
        <taxon>Fungi incertae sedis</taxon>
        <taxon>Mucoromycota</taxon>
        <taxon>Glomeromycotina</taxon>
        <taxon>Glomeromycetes</taxon>
        <taxon>Diversisporales</taxon>
        <taxon>Gigasporaceae</taxon>
        <taxon>Racocetra</taxon>
    </lineage>
</organism>
<dbReference type="Proteomes" id="UP000789920">
    <property type="component" value="Unassembled WGS sequence"/>
</dbReference>
<protein>
    <submittedName>
        <fullName evidence="1">30378_t:CDS:1</fullName>
    </submittedName>
</protein>
<evidence type="ECO:0000313" key="1">
    <source>
        <dbReference type="EMBL" id="CAG8806779.1"/>
    </source>
</evidence>
<gene>
    <name evidence="1" type="ORF">RPERSI_LOCUS22239</name>
</gene>
<reference evidence="1" key="1">
    <citation type="submission" date="2021-06" db="EMBL/GenBank/DDBJ databases">
        <authorList>
            <person name="Kallberg Y."/>
            <person name="Tangrot J."/>
            <person name="Rosling A."/>
        </authorList>
    </citation>
    <scope>NUCLEOTIDE SEQUENCE</scope>
    <source>
        <strain evidence="1">MA461A</strain>
    </source>
</reference>
<name>A0ACA9RSH5_9GLOM</name>
<keyword evidence="2" id="KW-1185">Reference proteome</keyword>
<evidence type="ECO:0000313" key="2">
    <source>
        <dbReference type="Proteomes" id="UP000789920"/>
    </source>
</evidence>
<dbReference type="EMBL" id="CAJVQC010066848">
    <property type="protein sequence ID" value="CAG8806779.1"/>
    <property type="molecule type" value="Genomic_DNA"/>
</dbReference>
<feature type="non-terminal residue" evidence="1">
    <location>
        <position position="1"/>
    </location>
</feature>
<proteinExistence type="predicted"/>
<sequence>TQDVRYYIRKLSALNFQELVNELETVVSNLPIKEKKSEDETVDLTSSSA</sequence>
<accession>A0ACA9RSH5</accession>